<evidence type="ECO:0000256" key="1">
    <source>
        <dbReference type="ARBA" id="ARBA00022737"/>
    </source>
</evidence>
<dbReference type="InParanoid" id="A0A1E7FBX5"/>
<gene>
    <name evidence="3" type="ORF">FRACYDRAFT_187753</name>
</gene>
<name>A0A1E7FBX5_9STRA</name>
<dbReference type="InterPro" id="IPR016024">
    <property type="entry name" value="ARM-type_fold"/>
</dbReference>
<sequence length="369" mass="40559">MSAGGKGGGDPWAWLGLLKWTLAHSDGTKPSDPAKMMSDEDRAFLEMVMKEGIIDENERMKIILEEFSKAMEYYKNAESSSQPIPNDEALEELLQELRDIVEQVDYARAFVSLKGCSFLLGAISAMSSASSSLSSSSAPAPAPIIPEPIRNICLGILSTLAQNNPPVQKELLEIGALKTLSDMFLLDSATTSLSTKTKIMQSVSAIVRNCDLTEAVFEQLPQAPVLMVQGLSSDPEVSNVSLRTKTLFFLRAYLTSDNATPERAKTFSYAIALVADPQYLNDNGEDDGAAITLRESSIALLQQLLERRMAVTLLLQRKNILASLGVERIKNMRALTGDDADRTKEELHLWETFLVLLARTEPEEEILDN</sequence>
<dbReference type="SUPFAM" id="SSF48371">
    <property type="entry name" value="ARM repeat"/>
    <property type="match status" value="1"/>
</dbReference>
<evidence type="ECO:0000313" key="3">
    <source>
        <dbReference type="EMBL" id="OEU15661.1"/>
    </source>
</evidence>
<dbReference type="EMBL" id="KV784359">
    <property type="protein sequence ID" value="OEU15661.1"/>
    <property type="molecule type" value="Genomic_DNA"/>
</dbReference>
<keyword evidence="4" id="KW-1185">Reference proteome</keyword>
<dbReference type="KEGG" id="fcy:FRACYDRAFT_187753"/>
<dbReference type="Gene3D" id="1.25.10.10">
    <property type="entry name" value="Leucine-rich Repeat Variant"/>
    <property type="match status" value="1"/>
</dbReference>
<dbReference type="Proteomes" id="UP000095751">
    <property type="component" value="Unassembled WGS sequence"/>
</dbReference>
<feature type="domain" description="Nucleotide exchange factor Fes1" evidence="2">
    <location>
        <begin position="16"/>
        <end position="107"/>
    </location>
</feature>
<dbReference type="InterPro" id="IPR013918">
    <property type="entry name" value="Nucleotide_exch_fac_Fes1"/>
</dbReference>
<dbReference type="Pfam" id="PF08609">
    <property type="entry name" value="Fes1"/>
    <property type="match status" value="1"/>
</dbReference>
<dbReference type="GO" id="GO:0005783">
    <property type="term" value="C:endoplasmic reticulum"/>
    <property type="evidence" value="ECO:0007669"/>
    <property type="project" value="TreeGrafter"/>
</dbReference>
<dbReference type="PANTHER" id="PTHR19316:SF18">
    <property type="entry name" value="HSP70-BINDING PROTEIN 1"/>
    <property type="match status" value="1"/>
</dbReference>
<reference evidence="3 4" key="1">
    <citation type="submission" date="2016-09" db="EMBL/GenBank/DDBJ databases">
        <title>Extensive genetic diversity and differential bi-allelic expression allows diatom success in the polar Southern Ocean.</title>
        <authorList>
            <consortium name="DOE Joint Genome Institute"/>
            <person name="Mock T."/>
            <person name="Otillar R.P."/>
            <person name="Strauss J."/>
            <person name="Dupont C."/>
            <person name="Frickenhaus S."/>
            <person name="Maumus F."/>
            <person name="Mcmullan M."/>
            <person name="Sanges R."/>
            <person name="Schmutz J."/>
            <person name="Toseland A."/>
            <person name="Valas R."/>
            <person name="Veluchamy A."/>
            <person name="Ward B.J."/>
            <person name="Allen A."/>
            <person name="Barry K."/>
            <person name="Falciatore A."/>
            <person name="Ferrante M."/>
            <person name="Fortunato A.E."/>
            <person name="Gloeckner G."/>
            <person name="Gruber A."/>
            <person name="Hipkin R."/>
            <person name="Janech M."/>
            <person name="Kroth P."/>
            <person name="Leese F."/>
            <person name="Lindquist E."/>
            <person name="Lyon B.R."/>
            <person name="Martin J."/>
            <person name="Mayer C."/>
            <person name="Parker M."/>
            <person name="Quesneville H."/>
            <person name="Raymond J."/>
            <person name="Uhlig C."/>
            <person name="Valentin K.U."/>
            <person name="Worden A.Z."/>
            <person name="Armbrust E.V."/>
            <person name="Bowler C."/>
            <person name="Green B."/>
            <person name="Moulton V."/>
            <person name="Van Oosterhout C."/>
            <person name="Grigoriev I."/>
        </authorList>
    </citation>
    <scope>NUCLEOTIDE SEQUENCE [LARGE SCALE GENOMIC DNA]</scope>
    <source>
        <strain evidence="3 4">CCMP1102</strain>
    </source>
</reference>
<dbReference type="OrthoDB" id="10250458at2759"/>
<dbReference type="AlphaFoldDB" id="A0A1E7FBX5"/>
<evidence type="ECO:0000313" key="4">
    <source>
        <dbReference type="Proteomes" id="UP000095751"/>
    </source>
</evidence>
<organism evidence="3 4">
    <name type="scientific">Fragilariopsis cylindrus CCMP1102</name>
    <dbReference type="NCBI Taxonomy" id="635003"/>
    <lineage>
        <taxon>Eukaryota</taxon>
        <taxon>Sar</taxon>
        <taxon>Stramenopiles</taxon>
        <taxon>Ochrophyta</taxon>
        <taxon>Bacillariophyta</taxon>
        <taxon>Bacillariophyceae</taxon>
        <taxon>Bacillariophycidae</taxon>
        <taxon>Bacillariales</taxon>
        <taxon>Bacillariaceae</taxon>
        <taxon>Fragilariopsis</taxon>
    </lineage>
</organism>
<protein>
    <recommendedName>
        <fullName evidence="2">Nucleotide exchange factor Fes1 domain-containing protein</fullName>
    </recommendedName>
</protein>
<keyword evidence="1" id="KW-0677">Repeat</keyword>
<dbReference type="PANTHER" id="PTHR19316">
    <property type="entry name" value="PROTEIN FOLDING REGULATOR"/>
    <property type="match status" value="1"/>
</dbReference>
<dbReference type="InterPro" id="IPR011989">
    <property type="entry name" value="ARM-like"/>
</dbReference>
<dbReference type="GO" id="GO:0000774">
    <property type="term" value="F:adenyl-nucleotide exchange factor activity"/>
    <property type="evidence" value="ECO:0007669"/>
    <property type="project" value="TreeGrafter"/>
</dbReference>
<proteinExistence type="predicted"/>
<evidence type="ECO:0000259" key="2">
    <source>
        <dbReference type="Pfam" id="PF08609"/>
    </source>
</evidence>
<accession>A0A1E7FBX5</accession>
<dbReference type="InterPro" id="IPR050693">
    <property type="entry name" value="Hsp70_NEF-Inhibitors"/>
</dbReference>